<protein>
    <recommendedName>
        <fullName evidence="1">Enoyl reductase (ER) domain-containing protein</fullName>
    </recommendedName>
</protein>
<sequence length="344" mass="35996">MSGTQKALFIESKQGPLKLGRRSIPIPGPGQLLVRVEAAGLNPADWKIQKYGLILETYPAIVGSDIAGVVESVAEGVNGFTQGDRVFFAGAWGGDKAGFQQYALAEAKNTAKIPPQLSFEEGAAIPVALATALIGLYLPKPYGMGLLSPLDSVNRGRYAGKPLVIIGGATSVGQYVIQSAKLSGFSPIIATASLKHSEYLRSIGATHVLDRNLDNATIAAEISKIFPSPIEIIFDTVSSPDTQETGYSLLSPGGTIAVLLPNSVTPVEGKEIINVVGLLTLPFSCDLGLQLYSQLEELLDAGSIKPLKVEVVPGGLNGVPKGLAKLEADKVSGVKLVVQPQETV</sequence>
<dbReference type="InterPro" id="IPR047122">
    <property type="entry name" value="Trans-enoyl_RdTase-like"/>
</dbReference>
<dbReference type="Proteomes" id="UP000717328">
    <property type="component" value="Unassembled WGS sequence"/>
</dbReference>
<dbReference type="GO" id="GO:0016651">
    <property type="term" value="F:oxidoreductase activity, acting on NAD(P)H"/>
    <property type="evidence" value="ECO:0007669"/>
    <property type="project" value="InterPro"/>
</dbReference>
<evidence type="ECO:0000259" key="1">
    <source>
        <dbReference type="SMART" id="SM00829"/>
    </source>
</evidence>
<comment type="caution">
    <text evidence="2">The sequence shown here is derived from an EMBL/GenBank/DDBJ whole genome shotgun (WGS) entry which is preliminary data.</text>
</comment>
<feature type="domain" description="Enoyl reductase (ER)" evidence="1">
    <location>
        <begin position="15"/>
        <end position="338"/>
    </location>
</feature>
<dbReference type="Pfam" id="PF00107">
    <property type="entry name" value="ADH_zinc_N"/>
    <property type="match status" value="1"/>
</dbReference>
<reference evidence="2" key="1">
    <citation type="submission" date="2021-02" db="EMBL/GenBank/DDBJ databases">
        <authorList>
            <person name="Nieuwenhuis M."/>
            <person name="Van De Peppel L.J.J."/>
        </authorList>
    </citation>
    <scope>NUCLEOTIDE SEQUENCE</scope>
    <source>
        <strain evidence="2">D49</strain>
    </source>
</reference>
<dbReference type="InterPro" id="IPR013154">
    <property type="entry name" value="ADH-like_N"/>
</dbReference>
<proteinExistence type="predicted"/>
<dbReference type="Gene3D" id="3.40.50.720">
    <property type="entry name" value="NAD(P)-binding Rossmann-like Domain"/>
    <property type="match status" value="1"/>
</dbReference>
<dbReference type="AlphaFoldDB" id="A0A9P7FSU0"/>
<dbReference type="InterPro" id="IPR036291">
    <property type="entry name" value="NAD(P)-bd_dom_sf"/>
</dbReference>
<dbReference type="PANTHER" id="PTHR45348">
    <property type="entry name" value="HYPOTHETICAL OXIDOREDUCTASE (EUROFUNG)"/>
    <property type="match status" value="1"/>
</dbReference>
<dbReference type="Gene3D" id="3.90.180.10">
    <property type="entry name" value="Medium-chain alcohol dehydrogenases, catalytic domain"/>
    <property type="match status" value="1"/>
</dbReference>
<dbReference type="SMART" id="SM00829">
    <property type="entry name" value="PKS_ER"/>
    <property type="match status" value="1"/>
</dbReference>
<evidence type="ECO:0000313" key="2">
    <source>
        <dbReference type="EMBL" id="KAG5637952.1"/>
    </source>
</evidence>
<gene>
    <name evidence="2" type="ORF">H0H81_002480</name>
</gene>
<dbReference type="InterPro" id="IPR011032">
    <property type="entry name" value="GroES-like_sf"/>
</dbReference>
<organism evidence="2 3">
    <name type="scientific">Sphagnurus paluster</name>
    <dbReference type="NCBI Taxonomy" id="117069"/>
    <lineage>
        <taxon>Eukaryota</taxon>
        <taxon>Fungi</taxon>
        <taxon>Dikarya</taxon>
        <taxon>Basidiomycota</taxon>
        <taxon>Agaricomycotina</taxon>
        <taxon>Agaricomycetes</taxon>
        <taxon>Agaricomycetidae</taxon>
        <taxon>Agaricales</taxon>
        <taxon>Tricholomatineae</taxon>
        <taxon>Lyophyllaceae</taxon>
        <taxon>Sphagnurus</taxon>
    </lineage>
</organism>
<dbReference type="InterPro" id="IPR013149">
    <property type="entry name" value="ADH-like_C"/>
</dbReference>
<keyword evidence="3" id="KW-1185">Reference proteome</keyword>
<name>A0A9P7FSU0_9AGAR</name>
<dbReference type="SUPFAM" id="SSF51735">
    <property type="entry name" value="NAD(P)-binding Rossmann-fold domains"/>
    <property type="match status" value="1"/>
</dbReference>
<dbReference type="EMBL" id="JABCKI010005791">
    <property type="protein sequence ID" value="KAG5637952.1"/>
    <property type="molecule type" value="Genomic_DNA"/>
</dbReference>
<dbReference type="Pfam" id="PF08240">
    <property type="entry name" value="ADH_N"/>
    <property type="match status" value="1"/>
</dbReference>
<dbReference type="CDD" id="cd08249">
    <property type="entry name" value="enoyl_reductase_like"/>
    <property type="match status" value="1"/>
</dbReference>
<reference evidence="2" key="2">
    <citation type="submission" date="2021-10" db="EMBL/GenBank/DDBJ databases">
        <title>Phylogenomics reveals ancestral predisposition of the termite-cultivated fungus Termitomyces towards a domesticated lifestyle.</title>
        <authorList>
            <person name="Auxier B."/>
            <person name="Grum-Grzhimaylo A."/>
            <person name="Cardenas M.E."/>
            <person name="Lodge J.D."/>
            <person name="Laessoe T."/>
            <person name="Pedersen O."/>
            <person name="Smith M.E."/>
            <person name="Kuyper T.W."/>
            <person name="Franco-Molano E.A."/>
            <person name="Baroni T.J."/>
            <person name="Aanen D.K."/>
        </authorList>
    </citation>
    <scope>NUCLEOTIDE SEQUENCE</scope>
    <source>
        <strain evidence="2">D49</strain>
    </source>
</reference>
<evidence type="ECO:0000313" key="3">
    <source>
        <dbReference type="Proteomes" id="UP000717328"/>
    </source>
</evidence>
<dbReference type="PANTHER" id="PTHR45348:SF2">
    <property type="entry name" value="ZINC-TYPE ALCOHOL DEHYDROGENASE-LIKE PROTEIN C2E1P3.01"/>
    <property type="match status" value="1"/>
</dbReference>
<dbReference type="InterPro" id="IPR020843">
    <property type="entry name" value="ER"/>
</dbReference>
<dbReference type="OrthoDB" id="3233595at2759"/>
<accession>A0A9P7FSU0</accession>
<dbReference type="SUPFAM" id="SSF50129">
    <property type="entry name" value="GroES-like"/>
    <property type="match status" value="1"/>
</dbReference>